<dbReference type="PANTHER" id="PTHR47331">
    <property type="entry name" value="PHD-TYPE DOMAIN-CONTAINING PROTEIN"/>
    <property type="match status" value="1"/>
</dbReference>
<organism evidence="1">
    <name type="scientific">Dendroctonus ponderosae</name>
    <name type="common">Mountain pine beetle</name>
    <dbReference type="NCBI Taxonomy" id="77166"/>
    <lineage>
        <taxon>Eukaryota</taxon>
        <taxon>Metazoa</taxon>
        <taxon>Ecdysozoa</taxon>
        <taxon>Arthropoda</taxon>
        <taxon>Hexapoda</taxon>
        <taxon>Insecta</taxon>
        <taxon>Pterygota</taxon>
        <taxon>Neoptera</taxon>
        <taxon>Endopterygota</taxon>
        <taxon>Coleoptera</taxon>
        <taxon>Polyphaga</taxon>
        <taxon>Cucujiformia</taxon>
        <taxon>Curculionidae</taxon>
        <taxon>Scolytinae</taxon>
        <taxon>Dendroctonus</taxon>
    </lineage>
</organism>
<gene>
    <name evidence="1" type="ORF">YQE_00996</name>
</gene>
<dbReference type="Pfam" id="PF05380">
    <property type="entry name" value="Peptidase_A17"/>
    <property type="match status" value="1"/>
</dbReference>
<feature type="non-terminal residue" evidence="1">
    <location>
        <position position="1"/>
    </location>
</feature>
<proteinExistence type="predicted"/>
<sequence>ANHGISSQVTQSHKSIELEFHSALNTDVKFATSCVILNRLTCNLPRVTLNVNKLQIPKCIRAELADPTFFESQPVDLLLGMDIYGELLNGGFKQLGKNQPVLINTYLGWTLSGGIHERFGFNNDQKADDLLQKFWTLEELPGSASFSVDDELAEQLFKDNTCRLNDGRFQVKLPLKSPLESEKLGDSYQQAKRRFFSLGNKFNKNPKIFEQYKQFIHEYISLGHAKETVTYGTSSAPFLATRCLLELAKTNQQSHPLAAEAILHQCYVDDIISGCNTLNELTNLHYEQTSLVGSAGMSLHKWSSNSPQFLNAISAQTNQPNYIIPSLSEGSKVLGMSWNPNEDIFQISVPKIDLVKIETKRQVLASIAQIFDPMGLINPYIVLAKLIMQEIWLNKISWDEKLNTELLKKWTKFTTGISTWLNSHPNRWSVFVGNRVSQVQSLTQDCKWYNVKSKDNPADLLSRGCMPYDLPTLWWHEPAFLQERHSNFPHKSHFKISNPPEERKSALLSQVINDNEEFLTSLNRFSKLSKTSRCNRSLLSLRV</sequence>
<dbReference type="AlphaFoldDB" id="N6TX73"/>
<protein>
    <submittedName>
        <fullName evidence="1">Uncharacterized protein</fullName>
    </submittedName>
</protein>
<dbReference type="OMA" id="WHEPAFL"/>
<dbReference type="OrthoDB" id="8052806at2759"/>
<accession>N6TX73</accession>
<dbReference type="InterPro" id="IPR008042">
    <property type="entry name" value="Retrotrans_Pao"/>
</dbReference>
<reference evidence="1" key="1">
    <citation type="journal article" date="2013" name="Genome Biol.">
        <title>Draft genome of the mountain pine beetle, Dendroctonus ponderosae Hopkins, a major forest pest.</title>
        <authorList>
            <person name="Keeling C.I."/>
            <person name="Yuen M.M."/>
            <person name="Liao N.Y."/>
            <person name="Docking T.R."/>
            <person name="Chan S.K."/>
            <person name="Taylor G.A."/>
            <person name="Palmquist D.L."/>
            <person name="Jackman S.D."/>
            <person name="Nguyen A."/>
            <person name="Li M."/>
            <person name="Henderson H."/>
            <person name="Janes J.K."/>
            <person name="Zhao Y."/>
            <person name="Pandoh P."/>
            <person name="Moore R."/>
            <person name="Sperling F.A."/>
            <person name="Huber D.P."/>
            <person name="Birol I."/>
            <person name="Jones S.J."/>
            <person name="Bohlmann J."/>
        </authorList>
    </citation>
    <scope>NUCLEOTIDE SEQUENCE</scope>
</reference>
<dbReference type="EMBL" id="KB738370">
    <property type="protein sequence ID" value="ENN82633.1"/>
    <property type="molecule type" value="Genomic_DNA"/>
</dbReference>
<evidence type="ECO:0000313" key="1">
    <source>
        <dbReference type="EMBL" id="ENN82633.1"/>
    </source>
</evidence>
<dbReference type="HOGENOM" id="CLU_502136_0_0_1"/>
<name>N6TX73_DENPD</name>